<dbReference type="Proteomes" id="UP000239210">
    <property type="component" value="Unassembled WGS sequence"/>
</dbReference>
<reference evidence="1 2" key="1">
    <citation type="submission" date="2018-03" db="EMBL/GenBank/DDBJ databases">
        <title>Genomic Encyclopedia of Archaeal and Bacterial Type Strains, Phase II (KMG-II): from individual species to whole genera.</title>
        <authorList>
            <person name="Goeker M."/>
        </authorList>
    </citation>
    <scope>NUCLEOTIDE SEQUENCE [LARGE SCALE GENOMIC DNA]</scope>
    <source>
        <strain evidence="1 2">DSM 45416</strain>
    </source>
</reference>
<keyword evidence="2" id="KW-1185">Reference proteome</keyword>
<organism evidence="1 2">
    <name type="scientific">Geodermatophilus tzadiensis</name>
    <dbReference type="NCBI Taxonomy" id="1137988"/>
    <lineage>
        <taxon>Bacteria</taxon>
        <taxon>Bacillati</taxon>
        <taxon>Actinomycetota</taxon>
        <taxon>Actinomycetes</taxon>
        <taxon>Geodermatophilales</taxon>
        <taxon>Geodermatophilaceae</taxon>
        <taxon>Geodermatophilus</taxon>
    </lineage>
</organism>
<dbReference type="EMBL" id="PVTG01000013">
    <property type="protein sequence ID" value="PRY47636.1"/>
    <property type="molecule type" value="Genomic_DNA"/>
</dbReference>
<accession>A0A2T0TPQ7</accession>
<feature type="non-terminal residue" evidence="1">
    <location>
        <position position="1"/>
    </location>
</feature>
<dbReference type="AlphaFoldDB" id="A0A2T0TPQ7"/>
<proteinExistence type="predicted"/>
<name>A0A2T0TPQ7_9ACTN</name>
<sequence>NRVEITFGELTDRMELARHGAHTFWGLLTRTVAVIAAHTLLRTCQTELEAG</sequence>
<gene>
    <name evidence="1" type="ORF">LY71_113138</name>
</gene>
<evidence type="ECO:0008006" key="3">
    <source>
        <dbReference type="Google" id="ProtNLM"/>
    </source>
</evidence>
<comment type="caution">
    <text evidence="1">The sequence shown here is derived from an EMBL/GenBank/DDBJ whole genome shotgun (WGS) entry which is preliminary data.</text>
</comment>
<evidence type="ECO:0000313" key="2">
    <source>
        <dbReference type="Proteomes" id="UP000239210"/>
    </source>
</evidence>
<evidence type="ECO:0000313" key="1">
    <source>
        <dbReference type="EMBL" id="PRY47636.1"/>
    </source>
</evidence>
<protein>
    <recommendedName>
        <fullName evidence="3">DDE family transposase</fullName>
    </recommendedName>
</protein>